<dbReference type="Pfam" id="PF00126">
    <property type="entry name" value="HTH_1"/>
    <property type="match status" value="1"/>
</dbReference>
<proteinExistence type="inferred from homology"/>
<evidence type="ECO:0000313" key="7">
    <source>
        <dbReference type="Proteomes" id="UP000741013"/>
    </source>
</evidence>
<name>A0ABS4PS55_9PSEU</name>
<dbReference type="InterPro" id="IPR000847">
    <property type="entry name" value="LysR_HTH_N"/>
</dbReference>
<evidence type="ECO:0000256" key="1">
    <source>
        <dbReference type="ARBA" id="ARBA00009437"/>
    </source>
</evidence>
<gene>
    <name evidence="6" type="ORF">JOM49_003783</name>
</gene>
<dbReference type="InterPro" id="IPR036388">
    <property type="entry name" value="WH-like_DNA-bd_sf"/>
</dbReference>
<evidence type="ECO:0000256" key="2">
    <source>
        <dbReference type="ARBA" id="ARBA00023015"/>
    </source>
</evidence>
<dbReference type="InterPro" id="IPR005119">
    <property type="entry name" value="LysR_subst-bd"/>
</dbReference>
<evidence type="ECO:0000259" key="5">
    <source>
        <dbReference type="PROSITE" id="PS50931"/>
    </source>
</evidence>
<dbReference type="PROSITE" id="PS50931">
    <property type="entry name" value="HTH_LYSR"/>
    <property type="match status" value="1"/>
</dbReference>
<dbReference type="RefSeq" id="WP_209665599.1">
    <property type="nucleotide sequence ID" value="NZ_JAGGMS010000001.1"/>
</dbReference>
<dbReference type="PRINTS" id="PR00039">
    <property type="entry name" value="HTHLYSR"/>
</dbReference>
<accession>A0ABS4PS55</accession>
<keyword evidence="3 6" id="KW-0238">DNA-binding</keyword>
<organism evidence="6 7">
    <name type="scientific">Amycolatopsis magusensis</name>
    <dbReference type="NCBI Taxonomy" id="882444"/>
    <lineage>
        <taxon>Bacteria</taxon>
        <taxon>Bacillati</taxon>
        <taxon>Actinomycetota</taxon>
        <taxon>Actinomycetes</taxon>
        <taxon>Pseudonocardiales</taxon>
        <taxon>Pseudonocardiaceae</taxon>
        <taxon>Amycolatopsis</taxon>
    </lineage>
</organism>
<dbReference type="Proteomes" id="UP000741013">
    <property type="component" value="Unassembled WGS sequence"/>
</dbReference>
<sequence>MDLDLGQVRAFVAVAEHRNFTRAAQSLFLTQQALSKRIGKLEEALPGALFRRTNRGVELTEAGSRFLPSARELVRLNDEAVTAATGAQPHLRVDVIDHRLSPLFVLRRCAMADPDLRVERSTRRGLVHSFDPLLAGELDLAFGWAGAPGQQLPAGLAQRLIRLEPLIALLPPEHHLADGDAIRVEDLREEGVWLPSLAGPGEFREFLRACFGGWSVPIDDSGVSFDLRHTLEQTRFGKPRVTLAGADMELAADLNLRRLPFAPSPRYPWSVVWRRGGEPPALIRLLKLLSQLSRKEGWCAYDPERDWVPESTVIPAGGR</sequence>
<feature type="domain" description="HTH lysR-type" evidence="5">
    <location>
        <begin position="1"/>
        <end position="60"/>
    </location>
</feature>
<dbReference type="SUPFAM" id="SSF46785">
    <property type="entry name" value="Winged helix' DNA-binding domain"/>
    <property type="match status" value="1"/>
</dbReference>
<evidence type="ECO:0000313" key="6">
    <source>
        <dbReference type="EMBL" id="MBP2182257.1"/>
    </source>
</evidence>
<dbReference type="PANTHER" id="PTHR30346">
    <property type="entry name" value="TRANSCRIPTIONAL DUAL REGULATOR HCAR-RELATED"/>
    <property type="match status" value="1"/>
</dbReference>
<dbReference type="SUPFAM" id="SSF53850">
    <property type="entry name" value="Periplasmic binding protein-like II"/>
    <property type="match status" value="1"/>
</dbReference>
<comment type="caution">
    <text evidence="6">The sequence shown here is derived from an EMBL/GenBank/DDBJ whole genome shotgun (WGS) entry which is preliminary data.</text>
</comment>
<protein>
    <submittedName>
        <fullName evidence="6">DNA-binding transcriptional LysR family regulator</fullName>
    </submittedName>
</protein>
<keyword evidence="2" id="KW-0805">Transcription regulation</keyword>
<dbReference type="Gene3D" id="1.10.10.10">
    <property type="entry name" value="Winged helix-like DNA-binding domain superfamily/Winged helix DNA-binding domain"/>
    <property type="match status" value="1"/>
</dbReference>
<reference evidence="6 7" key="1">
    <citation type="submission" date="2021-03" db="EMBL/GenBank/DDBJ databases">
        <title>Sequencing the genomes of 1000 actinobacteria strains.</title>
        <authorList>
            <person name="Klenk H.-P."/>
        </authorList>
    </citation>
    <scope>NUCLEOTIDE SEQUENCE [LARGE SCALE GENOMIC DNA]</scope>
    <source>
        <strain evidence="6 7">DSM 45510</strain>
    </source>
</reference>
<dbReference type="EMBL" id="JAGGMS010000001">
    <property type="protein sequence ID" value="MBP2182257.1"/>
    <property type="molecule type" value="Genomic_DNA"/>
</dbReference>
<dbReference type="Pfam" id="PF03466">
    <property type="entry name" value="LysR_substrate"/>
    <property type="match status" value="1"/>
</dbReference>
<keyword evidence="7" id="KW-1185">Reference proteome</keyword>
<dbReference type="GO" id="GO:0003677">
    <property type="term" value="F:DNA binding"/>
    <property type="evidence" value="ECO:0007669"/>
    <property type="project" value="UniProtKB-KW"/>
</dbReference>
<comment type="similarity">
    <text evidence="1">Belongs to the LysR transcriptional regulatory family.</text>
</comment>
<dbReference type="PANTHER" id="PTHR30346:SF0">
    <property type="entry name" value="HCA OPERON TRANSCRIPTIONAL ACTIVATOR HCAR"/>
    <property type="match status" value="1"/>
</dbReference>
<dbReference type="InterPro" id="IPR036390">
    <property type="entry name" value="WH_DNA-bd_sf"/>
</dbReference>
<keyword evidence="4" id="KW-0804">Transcription</keyword>
<evidence type="ECO:0000256" key="3">
    <source>
        <dbReference type="ARBA" id="ARBA00023125"/>
    </source>
</evidence>
<evidence type="ECO:0000256" key="4">
    <source>
        <dbReference type="ARBA" id="ARBA00023163"/>
    </source>
</evidence>
<dbReference type="Gene3D" id="3.40.190.10">
    <property type="entry name" value="Periplasmic binding protein-like II"/>
    <property type="match status" value="2"/>
</dbReference>